<feature type="compositionally biased region" description="Polar residues" evidence="3">
    <location>
        <begin position="96"/>
        <end position="117"/>
    </location>
</feature>
<feature type="region of interest" description="Disordered" evidence="3">
    <location>
        <begin position="63"/>
        <end position="194"/>
    </location>
</feature>
<reference evidence="5" key="1">
    <citation type="submission" date="2022-07" db="EMBL/GenBank/DDBJ databases">
        <title>Phylogenomic reconstructions and comparative analyses of Kickxellomycotina fungi.</title>
        <authorList>
            <person name="Reynolds N.K."/>
            <person name="Stajich J.E."/>
            <person name="Barry K."/>
            <person name="Grigoriev I.V."/>
            <person name="Crous P."/>
            <person name="Smith M.E."/>
        </authorList>
    </citation>
    <scope>NUCLEOTIDE SEQUENCE</scope>
    <source>
        <strain evidence="5">CBS 109367</strain>
    </source>
</reference>
<dbReference type="InterPro" id="IPR035979">
    <property type="entry name" value="RBD_domain_sf"/>
</dbReference>
<dbReference type="Gene3D" id="3.30.70.330">
    <property type="match status" value="1"/>
</dbReference>
<dbReference type="SUPFAM" id="SSF54928">
    <property type="entry name" value="RNA-binding domain, RBD"/>
    <property type="match status" value="1"/>
</dbReference>
<dbReference type="PANTHER" id="PTHR48027">
    <property type="entry name" value="HETEROGENEOUS NUCLEAR RIBONUCLEOPROTEIN 87F-RELATED"/>
    <property type="match status" value="1"/>
</dbReference>
<sequence>MSCKIFVGSIPWSVESSRLAEIFAEFGNVVDSKVITDRETGRSRGFGFVTFSCEDEARKAIEQGQNMEIDERKISVNPANEQENRPARPRFNNNRSYQGQEGAYQQQDSGEYDNQAQPAGDFGTYGRRGGYGGRGGRSGPRQEGGFRGNYNAGGYNGGYNNRQHQYEGGNRQDGGYNNYGGQQQQQQHYGGEQA</sequence>
<dbReference type="PROSITE" id="PS50102">
    <property type="entry name" value="RRM"/>
    <property type="match status" value="1"/>
</dbReference>
<keyword evidence="1 2" id="KW-0694">RNA-binding</keyword>
<dbReference type="CDD" id="cd21608">
    <property type="entry name" value="RRM2_NsCP33_like"/>
    <property type="match status" value="1"/>
</dbReference>
<accession>A0A9W8GSN1</accession>
<feature type="domain" description="RRM" evidence="4">
    <location>
        <begin position="3"/>
        <end position="81"/>
    </location>
</feature>
<evidence type="ECO:0000313" key="6">
    <source>
        <dbReference type="Proteomes" id="UP001151516"/>
    </source>
</evidence>
<keyword evidence="6" id="KW-1185">Reference proteome</keyword>
<evidence type="ECO:0000256" key="2">
    <source>
        <dbReference type="PROSITE-ProRule" id="PRU00176"/>
    </source>
</evidence>
<dbReference type="InterPro" id="IPR012677">
    <property type="entry name" value="Nucleotide-bd_a/b_plait_sf"/>
</dbReference>
<dbReference type="EMBL" id="JANBTX010000001">
    <property type="protein sequence ID" value="KAJ2691319.1"/>
    <property type="molecule type" value="Genomic_DNA"/>
</dbReference>
<protein>
    <recommendedName>
        <fullName evidence="4">RRM domain-containing protein</fullName>
    </recommendedName>
</protein>
<gene>
    <name evidence="5" type="ORF">IWW39_000004</name>
</gene>
<organism evidence="5 6">
    <name type="scientific">Coemansia spiralis</name>
    <dbReference type="NCBI Taxonomy" id="417178"/>
    <lineage>
        <taxon>Eukaryota</taxon>
        <taxon>Fungi</taxon>
        <taxon>Fungi incertae sedis</taxon>
        <taxon>Zoopagomycota</taxon>
        <taxon>Kickxellomycotina</taxon>
        <taxon>Kickxellomycetes</taxon>
        <taxon>Kickxellales</taxon>
        <taxon>Kickxellaceae</taxon>
        <taxon>Coemansia</taxon>
    </lineage>
</organism>
<evidence type="ECO:0000259" key="4">
    <source>
        <dbReference type="PROSITE" id="PS50102"/>
    </source>
</evidence>
<dbReference type="InterPro" id="IPR052462">
    <property type="entry name" value="SLIRP/GR-RBP-like"/>
</dbReference>
<feature type="compositionally biased region" description="Low complexity" evidence="3">
    <location>
        <begin position="173"/>
        <end position="194"/>
    </location>
</feature>
<dbReference type="SMART" id="SM00360">
    <property type="entry name" value="RRM"/>
    <property type="match status" value="1"/>
</dbReference>
<dbReference type="InterPro" id="IPR000504">
    <property type="entry name" value="RRM_dom"/>
</dbReference>
<evidence type="ECO:0000256" key="3">
    <source>
        <dbReference type="SAM" id="MobiDB-lite"/>
    </source>
</evidence>
<evidence type="ECO:0000256" key="1">
    <source>
        <dbReference type="ARBA" id="ARBA00022884"/>
    </source>
</evidence>
<proteinExistence type="predicted"/>
<comment type="caution">
    <text evidence="5">The sequence shown here is derived from an EMBL/GenBank/DDBJ whole genome shotgun (WGS) entry which is preliminary data.</text>
</comment>
<dbReference type="InterPro" id="IPR048289">
    <property type="entry name" value="RRM2_NsCP33-like"/>
</dbReference>
<feature type="compositionally biased region" description="Low complexity" evidence="3">
    <location>
        <begin position="139"/>
        <end position="161"/>
    </location>
</feature>
<dbReference type="Proteomes" id="UP001151516">
    <property type="component" value="Unassembled WGS sequence"/>
</dbReference>
<dbReference type="OrthoDB" id="439808at2759"/>
<dbReference type="AlphaFoldDB" id="A0A9W8GSN1"/>
<dbReference type="Pfam" id="PF00076">
    <property type="entry name" value="RRM_1"/>
    <property type="match status" value="1"/>
</dbReference>
<evidence type="ECO:0000313" key="5">
    <source>
        <dbReference type="EMBL" id="KAJ2691319.1"/>
    </source>
</evidence>
<name>A0A9W8GSN1_9FUNG</name>
<feature type="compositionally biased region" description="Gly residues" evidence="3">
    <location>
        <begin position="126"/>
        <end position="138"/>
    </location>
</feature>
<dbReference type="GO" id="GO:0003723">
    <property type="term" value="F:RNA binding"/>
    <property type="evidence" value="ECO:0007669"/>
    <property type="project" value="UniProtKB-UniRule"/>
</dbReference>